<keyword evidence="5" id="KW-1185">Reference proteome</keyword>
<dbReference type="PANTHER" id="PTHR43877">
    <property type="entry name" value="AMINOALKYLPHOSPHONATE N-ACETYLTRANSFERASE-RELATED-RELATED"/>
    <property type="match status" value="1"/>
</dbReference>
<dbReference type="EMBL" id="CP104213">
    <property type="protein sequence ID" value="UWX64087.1"/>
    <property type="molecule type" value="Genomic_DNA"/>
</dbReference>
<dbReference type="Proteomes" id="UP001060261">
    <property type="component" value="Chromosome"/>
</dbReference>
<evidence type="ECO:0000256" key="2">
    <source>
        <dbReference type="ARBA" id="ARBA00023315"/>
    </source>
</evidence>
<keyword evidence="2" id="KW-0012">Acyltransferase</keyword>
<sequence>MPSWTVRPASPADLLLCAGILEATARDRQARGEALWPPLSLTAERLTRQYPPESFRLGWLEDQAAATMILLGTDPDFWPDAAPEEALYLHKLGVLPGFQGQGLARRMLDDAVREARERDRLFLRLDTAWNRPKLRAIYDAFGFEVRGRKTVHGYDVVLYELRV</sequence>
<gene>
    <name evidence="4" type="ORF">N0D28_15465</name>
</gene>
<evidence type="ECO:0000313" key="5">
    <source>
        <dbReference type="Proteomes" id="UP001060261"/>
    </source>
</evidence>
<dbReference type="InterPro" id="IPR050832">
    <property type="entry name" value="Bact_Acetyltransf"/>
</dbReference>
<accession>A0ABY5YIB1</accession>
<evidence type="ECO:0000313" key="4">
    <source>
        <dbReference type="EMBL" id="UWX64087.1"/>
    </source>
</evidence>
<organism evidence="4 5">
    <name type="scientific">Deinococcus rubellus</name>
    <dbReference type="NCBI Taxonomy" id="1889240"/>
    <lineage>
        <taxon>Bacteria</taxon>
        <taxon>Thermotogati</taxon>
        <taxon>Deinococcota</taxon>
        <taxon>Deinococci</taxon>
        <taxon>Deinococcales</taxon>
        <taxon>Deinococcaceae</taxon>
        <taxon>Deinococcus</taxon>
    </lineage>
</organism>
<protein>
    <submittedName>
        <fullName evidence="4">GNAT family N-acetyltransferase</fullName>
    </submittedName>
</protein>
<keyword evidence="1" id="KW-0808">Transferase</keyword>
<dbReference type="SUPFAM" id="SSF55729">
    <property type="entry name" value="Acyl-CoA N-acyltransferases (Nat)"/>
    <property type="match status" value="1"/>
</dbReference>
<feature type="domain" description="N-acetyltransferase" evidence="3">
    <location>
        <begin position="4"/>
        <end position="163"/>
    </location>
</feature>
<dbReference type="InterPro" id="IPR000182">
    <property type="entry name" value="GNAT_dom"/>
</dbReference>
<name>A0ABY5YIB1_9DEIO</name>
<dbReference type="Gene3D" id="3.40.630.30">
    <property type="match status" value="1"/>
</dbReference>
<dbReference type="RefSeq" id="WP_260560362.1">
    <property type="nucleotide sequence ID" value="NZ_BAABEC010000020.1"/>
</dbReference>
<reference evidence="4" key="1">
    <citation type="submission" date="2022-09" db="EMBL/GenBank/DDBJ databases">
        <title>genome sequence of Deinococcus rubellus.</title>
        <authorList>
            <person name="Srinivasan S."/>
        </authorList>
    </citation>
    <scope>NUCLEOTIDE SEQUENCE</scope>
    <source>
        <strain evidence="4">Ant6</strain>
    </source>
</reference>
<dbReference type="Pfam" id="PF00583">
    <property type="entry name" value="Acetyltransf_1"/>
    <property type="match status" value="1"/>
</dbReference>
<dbReference type="InterPro" id="IPR016181">
    <property type="entry name" value="Acyl_CoA_acyltransferase"/>
</dbReference>
<evidence type="ECO:0000256" key="1">
    <source>
        <dbReference type="ARBA" id="ARBA00022679"/>
    </source>
</evidence>
<proteinExistence type="predicted"/>
<evidence type="ECO:0000259" key="3">
    <source>
        <dbReference type="PROSITE" id="PS51186"/>
    </source>
</evidence>
<dbReference type="CDD" id="cd04301">
    <property type="entry name" value="NAT_SF"/>
    <property type="match status" value="1"/>
</dbReference>
<dbReference type="PROSITE" id="PS51186">
    <property type="entry name" value="GNAT"/>
    <property type="match status" value="1"/>
</dbReference>